<evidence type="ECO:0000259" key="2">
    <source>
        <dbReference type="Pfam" id="PF13649"/>
    </source>
</evidence>
<keyword evidence="4" id="KW-1185">Reference proteome</keyword>
<dbReference type="SUPFAM" id="SSF53335">
    <property type="entry name" value="S-adenosyl-L-methionine-dependent methyltransferases"/>
    <property type="match status" value="1"/>
</dbReference>
<reference evidence="3 4" key="1">
    <citation type="submission" date="2021-03" db="EMBL/GenBank/DDBJ databases">
        <title>Sequencing the genomes of 1000 actinobacteria strains.</title>
        <authorList>
            <person name="Klenk H.-P."/>
        </authorList>
    </citation>
    <scope>NUCLEOTIDE SEQUENCE [LARGE SCALE GENOMIC DNA]</scope>
    <source>
        <strain evidence="3 4">DSM 12544</strain>
    </source>
</reference>
<dbReference type="RefSeq" id="WP_210048705.1">
    <property type="nucleotide sequence ID" value="NZ_JAGINX010000001.1"/>
</dbReference>
<feature type="domain" description="Methyltransferase" evidence="2">
    <location>
        <begin position="48"/>
        <end position="137"/>
    </location>
</feature>
<sequence length="203" mass="22289">MKVDVAVRDAYATRVAEYAAALGAVDQMHADDRDQISAWGRRLEGPALDVGCGPGHWTNYLRHQGVDIRGIDPVPEFTAYARSQFPGIEFQTASLGSPGVDAASLTGILCWYSLIHIRPRGMAEALAQINQLLCPGGELLVGFFRHSRTEVFDHAVAPAYRWSVDHLARELAAGGFTVCDIHRRTDPDVRPHACIRAVKSRRS</sequence>
<dbReference type="PANTHER" id="PTHR43861">
    <property type="entry name" value="TRANS-ACONITATE 2-METHYLTRANSFERASE-RELATED"/>
    <property type="match status" value="1"/>
</dbReference>
<comment type="caution">
    <text evidence="3">The sequence shown here is derived from an EMBL/GenBank/DDBJ whole genome shotgun (WGS) entry which is preliminary data.</text>
</comment>
<evidence type="ECO:0000313" key="3">
    <source>
        <dbReference type="EMBL" id="MBP2318360.1"/>
    </source>
</evidence>
<dbReference type="GO" id="GO:0032259">
    <property type="term" value="P:methylation"/>
    <property type="evidence" value="ECO:0007669"/>
    <property type="project" value="UniProtKB-KW"/>
</dbReference>
<keyword evidence="3" id="KW-0489">Methyltransferase</keyword>
<dbReference type="InterPro" id="IPR029063">
    <property type="entry name" value="SAM-dependent_MTases_sf"/>
</dbReference>
<organism evidence="3 4">
    <name type="scientific">Nesterenkonia lacusekhoensis</name>
    <dbReference type="NCBI Taxonomy" id="150832"/>
    <lineage>
        <taxon>Bacteria</taxon>
        <taxon>Bacillati</taxon>
        <taxon>Actinomycetota</taxon>
        <taxon>Actinomycetes</taxon>
        <taxon>Micrococcales</taxon>
        <taxon>Micrococcaceae</taxon>
        <taxon>Nesterenkonia</taxon>
    </lineage>
</organism>
<accession>A0ABS4T1N2</accession>
<gene>
    <name evidence="3" type="ORF">JOF45_001379</name>
</gene>
<dbReference type="GO" id="GO:0008168">
    <property type="term" value="F:methyltransferase activity"/>
    <property type="evidence" value="ECO:0007669"/>
    <property type="project" value="UniProtKB-KW"/>
</dbReference>
<protein>
    <submittedName>
        <fullName evidence="3">SAM-dependent methyltransferase</fullName>
    </submittedName>
</protein>
<dbReference type="InterPro" id="IPR041698">
    <property type="entry name" value="Methyltransf_25"/>
</dbReference>
<evidence type="ECO:0000256" key="1">
    <source>
        <dbReference type="ARBA" id="ARBA00022679"/>
    </source>
</evidence>
<evidence type="ECO:0000313" key="4">
    <source>
        <dbReference type="Proteomes" id="UP001519331"/>
    </source>
</evidence>
<dbReference type="EMBL" id="JAGINX010000001">
    <property type="protein sequence ID" value="MBP2318360.1"/>
    <property type="molecule type" value="Genomic_DNA"/>
</dbReference>
<dbReference type="Proteomes" id="UP001519331">
    <property type="component" value="Unassembled WGS sequence"/>
</dbReference>
<keyword evidence="1" id="KW-0808">Transferase</keyword>
<dbReference type="Gene3D" id="3.40.50.150">
    <property type="entry name" value="Vaccinia Virus protein VP39"/>
    <property type="match status" value="1"/>
</dbReference>
<name>A0ABS4T1N2_9MICC</name>
<dbReference type="CDD" id="cd02440">
    <property type="entry name" value="AdoMet_MTases"/>
    <property type="match status" value="1"/>
</dbReference>
<proteinExistence type="predicted"/>
<dbReference type="Pfam" id="PF13649">
    <property type="entry name" value="Methyltransf_25"/>
    <property type="match status" value="1"/>
</dbReference>